<dbReference type="EMBL" id="PFFQ01000054">
    <property type="protein sequence ID" value="PIW15059.1"/>
    <property type="molecule type" value="Genomic_DNA"/>
</dbReference>
<feature type="domain" description="Methyltransferase" evidence="3">
    <location>
        <begin position="187"/>
        <end position="279"/>
    </location>
</feature>
<evidence type="ECO:0000313" key="4">
    <source>
        <dbReference type="EMBL" id="PIW15059.1"/>
    </source>
</evidence>
<proteinExistence type="predicted"/>
<evidence type="ECO:0000313" key="5">
    <source>
        <dbReference type="Proteomes" id="UP000231019"/>
    </source>
</evidence>
<reference evidence="4 5" key="1">
    <citation type="submission" date="2017-09" db="EMBL/GenBank/DDBJ databases">
        <title>Depth-based differentiation of microbial function through sediment-hosted aquifers and enrichment of novel symbionts in the deep terrestrial subsurface.</title>
        <authorList>
            <person name="Probst A.J."/>
            <person name="Ladd B."/>
            <person name="Jarett J.K."/>
            <person name="Geller-Mcgrath D.E."/>
            <person name="Sieber C.M."/>
            <person name="Emerson J.B."/>
            <person name="Anantharaman K."/>
            <person name="Thomas B.C."/>
            <person name="Malmstrom R."/>
            <person name="Stieglmeier M."/>
            <person name="Klingl A."/>
            <person name="Woyke T."/>
            <person name="Ryan C.M."/>
            <person name="Banfield J.F."/>
        </authorList>
    </citation>
    <scope>NUCLEOTIDE SEQUENCE [LARGE SCALE GENOMIC DNA]</scope>
    <source>
        <strain evidence="4">CG17_big_fil_post_rev_8_21_14_2_50_48_46</strain>
    </source>
</reference>
<dbReference type="SUPFAM" id="SSF53335">
    <property type="entry name" value="S-adenosyl-L-methionine-dependent methyltransferases"/>
    <property type="match status" value="1"/>
</dbReference>
<dbReference type="Pfam" id="PF13649">
    <property type="entry name" value="Methyltransf_25"/>
    <property type="match status" value="1"/>
</dbReference>
<dbReference type="Gene3D" id="3.40.50.150">
    <property type="entry name" value="Vaccinia Virus protein VP39"/>
    <property type="match status" value="1"/>
</dbReference>
<protein>
    <recommendedName>
        <fullName evidence="3">Methyltransferase domain-containing protein</fullName>
    </recommendedName>
</protein>
<dbReference type="AlphaFoldDB" id="A0A2M7G062"/>
<evidence type="ECO:0000259" key="3">
    <source>
        <dbReference type="Pfam" id="PF13649"/>
    </source>
</evidence>
<keyword evidence="1" id="KW-0489">Methyltransferase</keyword>
<organism evidence="4 5">
    <name type="scientific">bacterium (Candidatus Blackallbacteria) CG17_big_fil_post_rev_8_21_14_2_50_48_46</name>
    <dbReference type="NCBI Taxonomy" id="2014261"/>
    <lineage>
        <taxon>Bacteria</taxon>
        <taxon>Candidatus Blackallbacteria</taxon>
    </lineage>
</organism>
<accession>A0A2M7G062</accession>
<dbReference type="PANTHER" id="PTHR43861:SF1">
    <property type="entry name" value="TRANS-ACONITATE 2-METHYLTRANSFERASE"/>
    <property type="match status" value="1"/>
</dbReference>
<dbReference type="PANTHER" id="PTHR43861">
    <property type="entry name" value="TRANS-ACONITATE 2-METHYLTRANSFERASE-RELATED"/>
    <property type="match status" value="1"/>
</dbReference>
<sequence length="350" mass="40059">MNSIQSLLIWSHENLNTQKNIADTVEKLHQASLKPELDLKSKGLIHYYLALGYTYLQNYNEAQPQFLAAVNTLYFDDILCNEVLLKFISFAEQLGLLEFTQQLCEAGKSRFPGDHYFETKHTEISNKLKAFHYAEQSNLNHWKEMQEQGYFDHHPHYQAEQGLIDHGNEAEFIQNFCPLNTNMQVAVIGCGYGRESKLIAPLVGKIWGIDVSKPLLERARQNLVSAGIHNFEPVLAEEWQQKVPSGIDLVFSYTVFQHLTKHLVTEYIQGFAEKLAPEGQILCQFMHSPSGTFDAALSTYEPHVSWTPEEIHNLLKLSGLELIHLQTLQVDPVEKIDWIWVHAQKSTQAI</sequence>
<evidence type="ECO:0000256" key="2">
    <source>
        <dbReference type="ARBA" id="ARBA00022679"/>
    </source>
</evidence>
<dbReference type="InterPro" id="IPR041698">
    <property type="entry name" value="Methyltransf_25"/>
</dbReference>
<gene>
    <name evidence="4" type="ORF">COW36_19240</name>
</gene>
<evidence type="ECO:0000256" key="1">
    <source>
        <dbReference type="ARBA" id="ARBA00022603"/>
    </source>
</evidence>
<dbReference type="CDD" id="cd02440">
    <property type="entry name" value="AdoMet_MTases"/>
    <property type="match status" value="1"/>
</dbReference>
<name>A0A2M7G062_9BACT</name>
<dbReference type="InterPro" id="IPR029063">
    <property type="entry name" value="SAM-dependent_MTases_sf"/>
</dbReference>
<keyword evidence="2" id="KW-0808">Transferase</keyword>
<comment type="caution">
    <text evidence="4">The sequence shown here is derived from an EMBL/GenBank/DDBJ whole genome shotgun (WGS) entry which is preliminary data.</text>
</comment>
<dbReference type="Proteomes" id="UP000231019">
    <property type="component" value="Unassembled WGS sequence"/>
</dbReference>